<evidence type="ECO:0000313" key="1">
    <source>
        <dbReference type="EMBL" id="CUG91095.1"/>
    </source>
</evidence>
<reference evidence="2" key="1">
    <citation type="submission" date="2015-09" db="EMBL/GenBank/DDBJ databases">
        <authorList>
            <consortium name="Pathogen Informatics"/>
        </authorList>
    </citation>
    <scope>NUCLEOTIDE SEQUENCE [LARGE SCALE GENOMIC DNA]</scope>
    <source>
        <strain evidence="2">Lake Konstanz</strain>
    </source>
</reference>
<dbReference type="AlphaFoldDB" id="A0A0S4JLK9"/>
<sequence length="419" mass="47568">MRLLRREAAALSTACIRGVATYGKVALSHAQVVQRFGEHKSSSKDELALLETVEGRIRNWRLNKWEFRVPVLLSQAEKEAAQLQLHKIKTLVLDHAKTQELIDSDMTRVCRDLGVTKEELRGQSRAWLQEKIAELRWKGEVTQAKAIRDAFVRLEAYGSRDFRYFERLCCIYGMAKLGTFEDAFSNFVVPSNDNNTDGGVTLDTSSPFHDLMHLLVTKYPTLDQIFDFLGFNDLEGYRASLGKYMKLALEHKHQSTSSTSSGSRVLFQKNASGADREVLFDFQDSSKTVAATEASHVAADFVHVRGQDITLITIVSKNRWLRSRQVAHQKQLEGVGRRASFVLQIPYEDVRIRSLLLPPLYLDKASLNRINKSVLHLSTESAATFAPWAALYEKELDVARDADYAEMSRVKPEEEWVKL</sequence>
<organism evidence="1 2">
    <name type="scientific">Bodo saltans</name>
    <name type="common">Flagellated protozoan</name>
    <dbReference type="NCBI Taxonomy" id="75058"/>
    <lineage>
        <taxon>Eukaryota</taxon>
        <taxon>Discoba</taxon>
        <taxon>Euglenozoa</taxon>
        <taxon>Kinetoplastea</taxon>
        <taxon>Metakinetoplastina</taxon>
        <taxon>Eubodonida</taxon>
        <taxon>Bodonidae</taxon>
        <taxon>Bodo</taxon>
    </lineage>
</organism>
<dbReference type="OMA" id="GLPDFMY"/>
<protein>
    <submittedName>
        <fullName evidence="1">Uncharacterized protein</fullName>
    </submittedName>
</protein>
<proteinExistence type="predicted"/>
<gene>
    <name evidence="1" type="ORF">BSAL_30175</name>
</gene>
<dbReference type="Proteomes" id="UP000051952">
    <property type="component" value="Unassembled WGS sequence"/>
</dbReference>
<accession>A0A0S4JLK9</accession>
<dbReference type="VEuPathDB" id="TriTrypDB:BSAL_30175"/>
<keyword evidence="2" id="KW-1185">Reference proteome</keyword>
<evidence type="ECO:0000313" key="2">
    <source>
        <dbReference type="Proteomes" id="UP000051952"/>
    </source>
</evidence>
<dbReference type="EMBL" id="CYKH01001890">
    <property type="protein sequence ID" value="CUG91095.1"/>
    <property type="molecule type" value="Genomic_DNA"/>
</dbReference>
<dbReference type="OrthoDB" id="275114at2759"/>
<name>A0A0S4JLK9_BODSA</name>